<dbReference type="Proteomes" id="UP001269400">
    <property type="component" value="Unassembled WGS sequence"/>
</dbReference>
<reference evidence="1" key="1">
    <citation type="journal article" date="2022" name="J Environ Chem Eng">
        <title>Biodegradation of petroleum oil using a constructed nonpathogenic and heavy metal-tolerant bacterial consortium isolated from marine sponges.</title>
        <authorList>
            <person name="Dechsakulwatana C."/>
            <person name="Rungsihiranrut A."/>
            <person name="Muangchinda C."/>
            <person name="Ningthoujam R."/>
            <person name="Klankeo P."/>
            <person name="Pinyakong O."/>
        </authorList>
    </citation>
    <scope>NUCLEOTIDE SEQUENCE</scope>
    <source>
        <strain evidence="1">TL01-2</strain>
    </source>
</reference>
<evidence type="ECO:0000313" key="1">
    <source>
        <dbReference type="EMBL" id="MDU9691212.1"/>
    </source>
</evidence>
<proteinExistence type="predicted"/>
<protein>
    <submittedName>
        <fullName evidence="1">GNAT family N-acetyltransferase</fullName>
    </submittedName>
</protein>
<gene>
    <name evidence="1" type="ORF">O0Q50_08545</name>
</gene>
<sequence length="61" mass="7463">MGKRLLKEVIHYAENYYDTLVLYTDTEEATLFYERNGFKRVYNQHKITHEYKPKINILNVH</sequence>
<evidence type="ECO:0000313" key="2">
    <source>
        <dbReference type="Proteomes" id="UP001269400"/>
    </source>
</evidence>
<dbReference type="Gene3D" id="3.40.630.30">
    <property type="match status" value="1"/>
</dbReference>
<reference evidence="1" key="2">
    <citation type="submission" date="2022-12" db="EMBL/GenBank/DDBJ databases">
        <authorList>
            <person name="Dechsakulwatana C."/>
            <person name="Rungsihiranrut A."/>
            <person name="Muangchinda C."/>
            <person name="Ningthoujam R."/>
            <person name="Klankeo P."/>
            <person name="Pinyakong O."/>
        </authorList>
    </citation>
    <scope>NUCLEOTIDE SEQUENCE</scope>
    <source>
        <strain evidence="1">TL01-2</strain>
    </source>
</reference>
<accession>A0AAX6N5R2</accession>
<dbReference type="SUPFAM" id="SSF55729">
    <property type="entry name" value="Acyl-CoA N-acyltransferases (Nat)"/>
    <property type="match status" value="1"/>
</dbReference>
<dbReference type="AlphaFoldDB" id="A0AAX6N5R2"/>
<name>A0AAX6N5R2_PRIAR</name>
<dbReference type="EMBL" id="JAPTGD010000001">
    <property type="protein sequence ID" value="MDU9691212.1"/>
    <property type="molecule type" value="Genomic_DNA"/>
</dbReference>
<comment type="caution">
    <text evidence="1">The sequence shown here is derived from an EMBL/GenBank/DDBJ whole genome shotgun (WGS) entry which is preliminary data.</text>
</comment>
<dbReference type="InterPro" id="IPR016181">
    <property type="entry name" value="Acyl_CoA_acyltransferase"/>
</dbReference>
<organism evidence="1 2">
    <name type="scientific">Priestia aryabhattai</name>
    <name type="common">Bacillus aryabhattai</name>
    <dbReference type="NCBI Taxonomy" id="412384"/>
    <lineage>
        <taxon>Bacteria</taxon>
        <taxon>Bacillati</taxon>
        <taxon>Bacillota</taxon>
        <taxon>Bacilli</taxon>
        <taxon>Bacillales</taxon>
        <taxon>Bacillaceae</taxon>
        <taxon>Priestia</taxon>
    </lineage>
</organism>